<keyword evidence="2" id="KW-0540">Nuclease</keyword>
<dbReference type="GO" id="GO:0016787">
    <property type="term" value="F:hydrolase activity"/>
    <property type="evidence" value="ECO:0007669"/>
    <property type="project" value="UniProtKB-KW"/>
</dbReference>
<proteinExistence type="inferred from homology"/>
<dbReference type="OrthoDB" id="9800417at2"/>
<feature type="signal peptide" evidence="4">
    <location>
        <begin position="1"/>
        <end position="20"/>
    </location>
</feature>
<dbReference type="AlphaFoldDB" id="A0A2T3NJK3"/>
<keyword evidence="4" id="KW-0732">Signal</keyword>
<accession>A0A2T3NJK3</accession>
<evidence type="ECO:0000256" key="2">
    <source>
        <dbReference type="ARBA" id="ARBA00022722"/>
    </source>
</evidence>
<dbReference type="Pfam" id="PF04231">
    <property type="entry name" value="Endonuclease_1"/>
    <property type="match status" value="1"/>
</dbReference>
<evidence type="ECO:0000313" key="6">
    <source>
        <dbReference type="Proteomes" id="UP000241346"/>
    </source>
</evidence>
<keyword evidence="3" id="KW-0378">Hydrolase</keyword>
<organism evidence="5 6">
    <name type="scientific">Photobacterium rosenbergii</name>
    <dbReference type="NCBI Taxonomy" id="294936"/>
    <lineage>
        <taxon>Bacteria</taxon>
        <taxon>Pseudomonadati</taxon>
        <taxon>Pseudomonadota</taxon>
        <taxon>Gammaproteobacteria</taxon>
        <taxon>Vibrionales</taxon>
        <taxon>Vibrionaceae</taxon>
        <taxon>Photobacterium</taxon>
    </lineage>
</organism>
<dbReference type="Gene3D" id="3.40.10.10">
    <property type="entry name" value="DNA Methylphosphotriester Repair Domain"/>
    <property type="match status" value="1"/>
</dbReference>
<protein>
    <submittedName>
        <fullName evidence="5">Deoxyribonuclease I</fullName>
    </submittedName>
</protein>
<dbReference type="Proteomes" id="UP000241346">
    <property type="component" value="Unassembled WGS sequence"/>
</dbReference>
<dbReference type="InterPro" id="IPR044925">
    <property type="entry name" value="His-Me_finger_sf"/>
</dbReference>
<dbReference type="EMBL" id="PYMB01000001">
    <property type="protein sequence ID" value="PSW15696.1"/>
    <property type="molecule type" value="Genomic_DNA"/>
</dbReference>
<dbReference type="InterPro" id="IPR007346">
    <property type="entry name" value="Endonuclease-I"/>
</dbReference>
<comment type="caution">
    <text evidence="5">The sequence shown here is derived from an EMBL/GenBank/DDBJ whole genome shotgun (WGS) entry which is preliminary data.</text>
</comment>
<dbReference type="PANTHER" id="PTHR33607">
    <property type="entry name" value="ENDONUCLEASE-1"/>
    <property type="match status" value="1"/>
</dbReference>
<name>A0A2T3NJK3_9GAMM</name>
<dbReference type="InterPro" id="IPR035451">
    <property type="entry name" value="Ada-like_dom_sf"/>
</dbReference>
<sequence>MTKTLLLPIFALLLSSTAIAAPNNFSHAKVLAKEHVYFDRTEKGTFYCGCNYTFMGKSGGRVDLDSCGYEVRKNQNRAQRIEWEHIVPASNFGRARQCWQEGGRKNCVKTDPVFAAMEADMHNLTPSIGEVNGDRSNFNFSQFNASASQYGQCDFKVDFKSRSAEPRNEIKGQIARTYFYMFDRYNLPMSTQQQRLLVAWDRQYPVSQWELERNQRIAKQMGHDNPFVTGKAVWQVGHKNSGLGLKTAFVSKEANKVTEAVSHIRGNKNSKVYHLPAGCPSYDRVSPKNVVNFKSEQEAISAGYRKAGNCS</sequence>
<dbReference type="GO" id="GO:0004518">
    <property type="term" value="F:nuclease activity"/>
    <property type="evidence" value="ECO:0007669"/>
    <property type="project" value="UniProtKB-KW"/>
</dbReference>
<evidence type="ECO:0000256" key="1">
    <source>
        <dbReference type="ARBA" id="ARBA00006429"/>
    </source>
</evidence>
<reference evidence="5 6" key="1">
    <citation type="submission" date="2018-03" db="EMBL/GenBank/DDBJ databases">
        <title>Whole genome sequencing of Histamine producing bacteria.</title>
        <authorList>
            <person name="Butler K."/>
        </authorList>
    </citation>
    <scope>NUCLEOTIDE SEQUENCE [LARGE SCALE GENOMIC DNA]</scope>
    <source>
        <strain evidence="5 6">DSM 19138</strain>
    </source>
</reference>
<feature type="chain" id="PRO_5015394078" evidence="4">
    <location>
        <begin position="21"/>
        <end position="311"/>
    </location>
</feature>
<dbReference type="SUPFAM" id="SSF54060">
    <property type="entry name" value="His-Me finger endonucleases"/>
    <property type="match status" value="1"/>
</dbReference>
<evidence type="ECO:0000256" key="4">
    <source>
        <dbReference type="SAM" id="SignalP"/>
    </source>
</evidence>
<evidence type="ECO:0000313" key="5">
    <source>
        <dbReference type="EMBL" id="PSW15696.1"/>
    </source>
</evidence>
<dbReference type="PANTHER" id="PTHR33607:SF2">
    <property type="entry name" value="ENDONUCLEASE-1"/>
    <property type="match status" value="1"/>
</dbReference>
<comment type="similarity">
    <text evidence="1">Belongs to the EndA/NucM nuclease family.</text>
</comment>
<dbReference type="SUPFAM" id="SSF57884">
    <property type="entry name" value="Ada DNA repair protein, N-terminal domain (N-Ada 10)"/>
    <property type="match status" value="1"/>
</dbReference>
<gene>
    <name evidence="5" type="ORF">C9J01_01365</name>
</gene>
<evidence type="ECO:0000256" key="3">
    <source>
        <dbReference type="ARBA" id="ARBA00022801"/>
    </source>
</evidence>